<keyword evidence="4 7" id="KW-0472">Membrane</keyword>
<feature type="transmembrane region" description="Helical" evidence="7">
    <location>
        <begin position="291"/>
        <end position="324"/>
    </location>
</feature>
<keyword evidence="3 7" id="KW-1133">Transmembrane helix</keyword>
<organism evidence="9">
    <name type="scientific">Fusarium oxysporum f. sp. pisi HDV247</name>
    <dbReference type="NCBI Taxonomy" id="1080344"/>
    <lineage>
        <taxon>Eukaryota</taxon>
        <taxon>Fungi</taxon>
        <taxon>Dikarya</taxon>
        <taxon>Ascomycota</taxon>
        <taxon>Pezizomycotina</taxon>
        <taxon>Sordariomycetes</taxon>
        <taxon>Hypocreomycetidae</taxon>
        <taxon>Hypocreales</taxon>
        <taxon>Nectriaceae</taxon>
        <taxon>Fusarium</taxon>
        <taxon>Fusarium oxysporum species complex</taxon>
    </lineage>
</organism>
<evidence type="ECO:0000256" key="7">
    <source>
        <dbReference type="SAM" id="Phobius"/>
    </source>
</evidence>
<feature type="domain" description="Major facilitator superfamily (MFS) profile" evidence="8">
    <location>
        <begin position="62"/>
        <end position="507"/>
    </location>
</feature>
<feature type="transmembrane region" description="Helical" evidence="7">
    <location>
        <begin position="217"/>
        <end position="239"/>
    </location>
</feature>
<dbReference type="Proteomes" id="UP000030751">
    <property type="component" value="Unassembled WGS sequence"/>
</dbReference>
<dbReference type="EMBL" id="KI981257">
    <property type="protein sequence ID" value="EXA32385.1"/>
    <property type="molecule type" value="Genomic_DNA"/>
</dbReference>
<dbReference type="OrthoDB" id="4888770at2759"/>
<gene>
    <name evidence="9" type="ORF">FOVG_16431</name>
</gene>
<evidence type="ECO:0000256" key="3">
    <source>
        <dbReference type="ARBA" id="ARBA00022989"/>
    </source>
</evidence>
<feature type="transmembrane region" description="Helical" evidence="7">
    <location>
        <begin position="448"/>
        <end position="468"/>
    </location>
</feature>
<keyword evidence="2 7" id="KW-0812">Transmembrane</keyword>
<dbReference type="Gene3D" id="1.20.1250.20">
    <property type="entry name" value="MFS general substrate transporter like domains"/>
    <property type="match status" value="1"/>
</dbReference>
<dbReference type="SUPFAM" id="SSF103473">
    <property type="entry name" value="MFS general substrate transporter"/>
    <property type="match status" value="1"/>
</dbReference>
<evidence type="ECO:0000313" key="9">
    <source>
        <dbReference type="EMBL" id="EXA32385.1"/>
    </source>
</evidence>
<name>W9NXB7_FUSOX</name>
<protein>
    <recommendedName>
        <fullName evidence="8">Major facilitator superfamily (MFS) profile domain-containing protein</fullName>
    </recommendedName>
</protein>
<feature type="compositionally biased region" description="Basic and acidic residues" evidence="6">
    <location>
        <begin position="1"/>
        <end position="10"/>
    </location>
</feature>
<dbReference type="InterPro" id="IPR011701">
    <property type="entry name" value="MFS"/>
</dbReference>
<dbReference type="PROSITE" id="PS50850">
    <property type="entry name" value="MFS"/>
    <property type="match status" value="1"/>
</dbReference>
<dbReference type="Pfam" id="PF07690">
    <property type="entry name" value="MFS_1"/>
    <property type="match status" value="1"/>
</dbReference>
<evidence type="ECO:0000256" key="4">
    <source>
        <dbReference type="ARBA" id="ARBA00023136"/>
    </source>
</evidence>
<reference evidence="9" key="2">
    <citation type="submission" date="2014-02" db="EMBL/GenBank/DDBJ databases">
        <title>Annotation of the Genome Sequence of Fusarium oxysporum HDV247.</title>
        <authorList>
            <consortium name="The Broad Institute Genomics Platform"/>
            <person name="Ma L.-J."/>
            <person name="Corby-Kistler H."/>
            <person name="Broz K."/>
            <person name="Gale L.R."/>
            <person name="Jonkers W."/>
            <person name="O'Donnell K."/>
            <person name="Ploetz R."/>
            <person name="Steinberg C."/>
            <person name="Schwartz D.C."/>
            <person name="VanEtten H."/>
            <person name="Zhou S."/>
            <person name="Young S.K."/>
            <person name="Zeng Q."/>
            <person name="Gargeya S."/>
            <person name="Fitzgerald M."/>
            <person name="Abouelleil A."/>
            <person name="Alvarado L."/>
            <person name="Chapman S.B."/>
            <person name="Gainer-Dewar J."/>
            <person name="Goldberg J."/>
            <person name="Griggs A."/>
            <person name="Gujja S."/>
            <person name="Hansen M."/>
            <person name="Howarth C."/>
            <person name="Imamovic A."/>
            <person name="Ireland A."/>
            <person name="Larimer J."/>
            <person name="McCowan C."/>
            <person name="Murphy C."/>
            <person name="Pearson M."/>
            <person name="Poon T.W."/>
            <person name="Priest M."/>
            <person name="Roberts A."/>
            <person name="Saif S."/>
            <person name="Shea T."/>
            <person name="Sykes S."/>
            <person name="Wortman J."/>
            <person name="Nusbaum C."/>
            <person name="Birren B."/>
        </authorList>
    </citation>
    <scope>NUCLEOTIDE SEQUENCE</scope>
    <source>
        <strain evidence="9">HDV247</strain>
    </source>
</reference>
<feature type="transmembrane region" description="Helical" evidence="7">
    <location>
        <begin position="61"/>
        <end position="79"/>
    </location>
</feature>
<feature type="transmembrane region" description="Helical" evidence="7">
    <location>
        <begin position="344"/>
        <end position="362"/>
    </location>
</feature>
<feature type="transmembrane region" description="Helical" evidence="7">
    <location>
        <begin position="156"/>
        <end position="182"/>
    </location>
</feature>
<evidence type="ECO:0000256" key="2">
    <source>
        <dbReference type="ARBA" id="ARBA00022692"/>
    </source>
</evidence>
<feature type="transmembrane region" description="Helical" evidence="7">
    <location>
        <begin position="480"/>
        <end position="501"/>
    </location>
</feature>
<feature type="transmembrane region" description="Helical" evidence="7">
    <location>
        <begin position="189"/>
        <end position="211"/>
    </location>
</feature>
<evidence type="ECO:0000256" key="1">
    <source>
        <dbReference type="ARBA" id="ARBA00004141"/>
    </source>
</evidence>
<dbReference type="GO" id="GO:0022857">
    <property type="term" value="F:transmembrane transporter activity"/>
    <property type="evidence" value="ECO:0007669"/>
    <property type="project" value="InterPro"/>
</dbReference>
<keyword evidence="5" id="KW-0325">Glycoprotein</keyword>
<feature type="transmembrane region" description="Helical" evidence="7">
    <location>
        <begin position="99"/>
        <end position="116"/>
    </location>
</feature>
<accession>W9NXB7</accession>
<evidence type="ECO:0000259" key="8">
    <source>
        <dbReference type="PROSITE" id="PS50850"/>
    </source>
</evidence>
<dbReference type="GO" id="GO:0005886">
    <property type="term" value="C:plasma membrane"/>
    <property type="evidence" value="ECO:0007669"/>
    <property type="project" value="TreeGrafter"/>
</dbReference>
<dbReference type="InterPro" id="IPR020846">
    <property type="entry name" value="MFS_dom"/>
</dbReference>
<sequence>MSTRSSKEDIEMVEDCPPSSFFEEDHPDKTLKINSHGVTLVPQPSDDPRDPLNWSTWKKTVTLAIVTLAAFAGVLQSLANASGFAQQAALYHKTSVQQSYSLSVATAGLAVGPFIWNPLAARFGNCAMILWSLVMTLGMNIWSARMVKPDQYIPFLLSRLCAGITGTAPATIGTNVIIQIYFLHDRGKYIGIFSTCVLFGTMASSTLSGYIVEGASWVWQFWYNVILGGVCIILCLLFLEEPIWNRPGGPEYPTPPEGWLTRRLATYAFTKRLTPKVPIEKSGSRAVILPLLIALSPVTMAIGLAHMIGFGFSIGITTFIPIYLQAPVMAGGYGFSPARNAAFTFVYWFAVLIAQVYVVLVSDRLSLWLCKRNGGAWKPEYRLHALWIPGLFAMPLGLGLFAATLVYHWHYMMLAFATFLVVFSNISIAPVCANYLIEAFAPELANEVNGVLNSYRLIFGVAIGFFLFPWADNVGIKWTYGTQAFLAIFAFGMMASVMKFGQRMRLRNLVKAQSEEGMKVIS</sequence>
<reference evidence="9" key="1">
    <citation type="submission" date="2011-10" db="EMBL/GenBank/DDBJ databases">
        <title>The Genome Sequence of Fusarium oxysporum HDV247.</title>
        <authorList>
            <consortium name="The Broad Institute Genome Sequencing Platform"/>
            <person name="Ma L.-J."/>
            <person name="Gale L.R."/>
            <person name="Schwartz D.C."/>
            <person name="Zhou S."/>
            <person name="Corby-Kistler H."/>
            <person name="Young S.K."/>
            <person name="Zeng Q."/>
            <person name="Gargeya S."/>
            <person name="Fitzgerald M."/>
            <person name="Haas B."/>
            <person name="Abouelleil A."/>
            <person name="Alvarado L."/>
            <person name="Arachchi H.M."/>
            <person name="Berlin A."/>
            <person name="Brown A."/>
            <person name="Chapman S.B."/>
            <person name="Chen Z."/>
            <person name="Dunbar C."/>
            <person name="Freedman E."/>
            <person name="Gearin G."/>
            <person name="Goldberg J."/>
            <person name="Griggs A."/>
            <person name="Gujja S."/>
            <person name="Heiman D."/>
            <person name="Howarth C."/>
            <person name="Larson L."/>
            <person name="Lui A."/>
            <person name="MacDonald P.J.P."/>
            <person name="Montmayeur A."/>
            <person name="Murphy C."/>
            <person name="Neiman D."/>
            <person name="Pearson M."/>
            <person name="Priest M."/>
            <person name="Roberts A."/>
            <person name="Saif S."/>
            <person name="Shea T."/>
            <person name="Shenoy N."/>
            <person name="Sisk P."/>
            <person name="Stolte C."/>
            <person name="Sykes S."/>
            <person name="Wortman J."/>
            <person name="Nusbaum C."/>
            <person name="Birren B."/>
        </authorList>
    </citation>
    <scope>NUCLEOTIDE SEQUENCE [LARGE SCALE GENOMIC DNA]</scope>
    <source>
        <strain evidence="9">HDV247</strain>
    </source>
</reference>
<feature type="region of interest" description="Disordered" evidence="6">
    <location>
        <begin position="1"/>
        <end position="25"/>
    </location>
</feature>
<feature type="transmembrane region" description="Helical" evidence="7">
    <location>
        <begin position="383"/>
        <end position="407"/>
    </location>
</feature>
<evidence type="ECO:0000256" key="6">
    <source>
        <dbReference type="SAM" id="MobiDB-lite"/>
    </source>
</evidence>
<dbReference type="InterPro" id="IPR036259">
    <property type="entry name" value="MFS_trans_sf"/>
</dbReference>
<dbReference type="HOGENOM" id="CLU_008455_13_8_1"/>
<proteinExistence type="predicted"/>
<dbReference type="PANTHER" id="PTHR23502">
    <property type="entry name" value="MAJOR FACILITATOR SUPERFAMILY"/>
    <property type="match status" value="1"/>
</dbReference>
<feature type="transmembrane region" description="Helical" evidence="7">
    <location>
        <begin position="413"/>
        <end position="436"/>
    </location>
</feature>
<evidence type="ECO:0000256" key="5">
    <source>
        <dbReference type="ARBA" id="ARBA00023180"/>
    </source>
</evidence>
<feature type="transmembrane region" description="Helical" evidence="7">
    <location>
        <begin position="123"/>
        <end position="144"/>
    </location>
</feature>
<dbReference type="AlphaFoldDB" id="W9NXB7"/>
<dbReference type="PANTHER" id="PTHR23502:SF22">
    <property type="entry name" value="MAJOR FACILITATOR SUPERFAMILY (MFS) PROFILE DOMAIN-CONTAINING PROTEIN"/>
    <property type="match status" value="1"/>
</dbReference>
<comment type="subcellular location">
    <subcellularLocation>
        <location evidence="1">Membrane</location>
        <topology evidence="1">Multi-pass membrane protein</topology>
    </subcellularLocation>
</comment>